<dbReference type="EMBL" id="JACRSP010000003">
    <property type="protein sequence ID" value="MBC8536596.1"/>
    <property type="molecule type" value="Genomic_DNA"/>
</dbReference>
<dbReference type="GO" id="GO:0008422">
    <property type="term" value="F:beta-glucosidase activity"/>
    <property type="evidence" value="ECO:0007669"/>
    <property type="project" value="UniProtKB-EC"/>
</dbReference>
<evidence type="ECO:0000256" key="5">
    <source>
        <dbReference type="ARBA" id="ARBA00023001"/>
    </source>
</evidence>
<evidence type="ECO:0000256" key="7">
    <source>
        <dbReference type="ARBA" id="ARBA00023295"/>
    </source>
</evidence>
<dbReference type="AlphaFoldDB" id="A0A926DE85"/>
<feature type="binding site" evidence="10">
    <location>
        <begin position="405"/>
        <end position="406"/>
    </location>
    <ligand>
        <name>substrate</name>
    </ligand>
</feature>
<dbReference type="PROSITE" id="PS00653">
    <property type="entry name" value="GLYCOSYL_HYDROL_F1_2"/>
    <property type="match status" value="1"/>
</dbReference>
<keyword evidence="6" id="KW-0119">Carbohydrate metabolism</keyword>
<name>A0A926DE85_9FIRM</name>
<dbReference type="GO" id="GO:0005829">
    <property type="term" value="C:cytosol"/>
    <property type="evidence" value="ECO:0007669"/>
    <property type="project" value="TreeGrafter"/>
</dbReference>
<dbReference type="InterPro" id="IPR017736">
    <property type="entry name" value="Glyco_hydro_1_beta-glucosidase"/>
</dbReference>
<evidence type="ECO:0000256" key="12">
    <source>
        <dbReference type="RuleBase" id="RU361175"/>
    </source>
</evidence>
<dbReference type="Pfam" id="PF00232">
    <property type="entry name" value="Glyco_hydro_1"/>
    <property type="match status" value="1"/>
</dbReference>
<evidence type="ECO:0000256" key="8">
    <source>
        <dbReference type="ARBA" id="ARBA00023326"/>
    </source>
</evidence>
<comment type="similarity">
    <text evidence="2 12">Belongs to the glycosyl hydrolase 1 family.</text>
</comment>
<evidence type="ECO:0000256" key="9">
    <source>
        <dbReference type="PIRSR" id="PIRSR617736-1"/>
    </source>
</evidence>
<feature type="active site" description="Proton donor" evidence="9">
    <location>
        <position position="165"/>
    </location>
</feature>
<proteinExistence type="inferred from homology"/>
<dbReference type="PANTHER" id="PTHR10353:SF36">
    <property type="entry name" value="LP05116P"/>
    <property type="match status" value="1"/>
</dbReference>
<evidence type="ECO:0000256" key="6">
    <source>
        <dbReference type="ARBA" id="ARBA00023277"/>
    </source>
</evidence>
<accession>A0A926DE85</accession>
<keyword evidence="5" id="KW-0136">Cellulose degradation</keyword>
<dbReference type="GO" id="GO:0030245">
    <property type="term" value="P:cellulose catabolic process"/>
    <property type="evidence" value="ECO:0007669"/>
    <property type="project" value="UniProtKB-KW"/>
</dbReference>
<evidence type="ECO:0000313" key="14">
    <source>
        <dbReference type="Proteomes" id="UP000620366"/>
    </source>
</evidence>
<feature type="binding site" evidence="10">
    <location>
        <position position="398"/>
    </location>
    <ligand>
        <name>substrate</name>
    </ligand>
</feature>
<feature type="binding site" evidence="10">
    <location>
        <position position="164"/>
    </location>
    <ligand>
        <name>substrate</name>
    </ligand>
</feature>
<dbReference type="EC" id="3.2.1.21" evidence="3 12"/>
<reference evidence="13" key="1">
    <citation type="submission" date="2020-08" db="EMBL/GenBank/DDBJ databases">
        <title>Genome public.</title>
        <authorList>
            <person name="Liu C."/>
            <person name="Sun Q."/>
        </authorList>
    </citation>
    <scope>NUCLEOTIDE SEQUENCE</scope>
    <source>
        <strain evidence="13">BX7</strain>
    </source>
</reference>
<keyword evidence="14" id="KW-1185">Reference proteome</keyword>
<gene>
    <name evidence="13" type="ORF">H8695_07850</name>
</gene>
<evidence type="ECO:0000256" key="3">
    <source>
        <dbReference type="ARBA" id="ARBA00012744"/>
    </source>
</evidence>
<dbReference type="InterPro" id="IPR033132">
    <property type="entry name" value="GH_1_N_CS"/>
</dbReference>
<dbReference type="InterPro" id="IPR017853">
    <property type="entry name" value="GH"/>
</dbReference>
<dbReference type="RefSeq" id="WP_249300437.1">
    <property type="nucleotide sequence ID" value="NZ_JACRSP010000003.1"/>
</dbReference>
<feature type="binding site" evidence="10">
    <location>
        <position position="120"/>
    </location>
    <ligand>
        <name>substrate</name>
    </ligand>
</feature>
<protein>
    <recommendedName>
        <fullName evidence="3 12">Beta-glucosidase</fullName>
        <ecNumber evidence="3 12">3.2.1.21</ecNumber>
    </recommendedName>
</protein>
<dbReference type="PROSITE" id="PS00572">
    <property type="entry name" value="GLYCOSYL_HYDROL_F1_1"/>
    <property type="match status" value="1"/>
</dbReference>
<dbReference type="Gene3D" id="3.20.20.80">
    <property type="entry name" value="Glycosidases"/>
    <property type="match status" value="1"/>
</dbReference>
<feature type="binding site" evidence="10">
    <location>
        <position position="19"/>
    </location>
    <ligand>
        <name>substrate</name>
    </ligand>
</feature>
<evidence type="ECO:0000256" key="11">
    <source>
        <dbReference type="PROSITE-ProRule" id="PRU10055"/>
    </source>
</evidence>
<evidence type="ECO:0000256" key="1">
    <source>
        <dbReference type="ARBA" id="ARBA00000448"/>
    </source>
</evidence>
<comment type="caution">
    <text evidence="13">The sequence shown here is derived from an EMBL/GenBank/DDBJ whole genome shotgun (WGS) entry which is preliminary data.</text>
</comment>
<dbReference type="Proteomes" id="UP000620366">
    <property type="component" value="Unassembled WGS sequence"/>
</dbReference>
<keyword evidence="8" id="KW-0624">Polysaccharide degradation</keyword>
<evidence type="ECO:0000313" key="13">
    <source>
        <dbReference type="EMBL" id="MBC8536596.1"/>
    </source>
</evidence>
<dbReference type="SUPFAM" id="SSF51445">
    <property type="entry name" value="(Trans)glycosidases"/>
    <property type="match status" value="1"/>
</dbReference>
<feature type="active site" description="Nucleophile" evidence="9 11">
    <location>
        <position position="352"/>
    </location>
</feature>
<dbReference type="PRINTS" id="PR00131">
    <property type="entry name" value="GLHYDRLASE1"/>
</dbReference>
<dbReference type="NCBIfam" id="TIGR03356">
    <property type="entry name" value="BGL"/>
    <property type="match status" value="1"/>
</dbReference>
<evidence type="ECO:0000256" key="4">
    <source>
        <dbReference type="ARBA" id="ARBA00022801"/>
    </source>
</evidence>
<dbReference type="InterPro" id="IPR018120">
    <property type="entry name" value="Glyco_hydro_1_AS"/>
</dbReference>
<evidence type="ECO:0000256" key="10">
    <source>
        <dbReference type="PIRSR" id="PIRSR617736-2"/>
    </source>
</evidence>
<dbReference type="PANTHER" id="PTHR10353">
    <property type="entry name" value="GLYCOSYL HYDROLASE"/>
    <property type="match status" value="1"/>
</dbReference>
<evidence type="ECO:0000256" key="2">
    <source>
        <dbReference type="ARBA" id="ARBA00010838"/>
    </source>
</evidence>
<comment type="catalytic activity">
    <reaction evidence="1 12">
        <text>Hydrolysis of terminal, non-reducing beta-D-glucosyl residues with release of beta-D-glucose.</text>
        <dbReference type="EC" id="3.2.1.21"/>
    </reaction>
</comment>
<organism evidence="13 14">
    <name type="scientific">Feifania hominis</name>
    <dbReference type="NCBI Taxonomy" id="2763660"/>
    <lineage>
        <taxon>Bacteria</taxon>
        <taxon>Bacillati</taxon>
        <taxon>Bacillota</taxon>
        <taxon>Clostridia</taxon>
        <taxon>Eubacteriales</taxon>
        <taxon>Feifaniaceae</taxon>
        <taxon>Feifania</taxon>
    </lineage>
</organism>
<feature type="binding site" evidence="10">
    <location>
        <position position="295"/>
    </location>
    <ligand>
        <name>substrate</name>
    </ligand>
</feature>
<dbReference type="FunFam" id="3.20.20.80:FF:000004">
    <property type="entry name" value="Beta-glucosidase 6-phospho-beta-glucosidase"/>
    <property type="match status" value="1"/>
</dbReference>
<keyword evidence="4 12" id="KW-0378">Hydrolase</keyword>
<keyword evidence="7 12" id="KW-0326">Glycosidase</keyword>
<sequence length="445" mass="50910">MTNLFPKNFEWGVATSSYQIEGAALEDGRTAGIWDAFCEDHSRIADGSDGAVACDHYHRFREDVALMRELGVTSYRMSFSWPRLFPTDSPEPNEQGVRFYRELFAALHDAGISVMATLYHWDLPVWLARRGGFASRETAQVFADFATRLFSLFGDDVDYWVTINEPSVIASLGYITGEHAPGERDMAKAMAAAHHLLLAHGLAVQRFREAGLRSKIGIVLNLVKYVPDSPRPRDRFARFKLDLFYNEWFLSALGEGRYPPLPAGFLRRAKCHPDVHHGDMEIIAQPVDFVGVNYYTRARVRAAHCPSQMNCVLADDPGDEATDMGWTIDPDGLRDVCKRVYRTLRKPLYITENGAAFDDELTGGAVHDEKRTDYLRRHIEAVEQLLLDWVDVRGYYVWSLLDNFEWAHGYTRRFGITHVNFDTGERTPKDSALWYRDFIRDHRRS</sequence>
<dbReference type="InterPro" id="IPR001360">
    <property type="entry name" value="Glyco_hydro_1"/>
</dbReference>